<evidence type="ECO:0000256" key="1">
    <source>
        <dbReference type="SAM" id="SignalP"/>
    </source>
</evidence>
<name>A0A9D1SBJ8_9PROT</name>
<proteinExistence type="predicted"/>
<gene>
    <name evidence="2" type="ORF">IAD20_08395</name>
</gene>
<dbReference type="EMBL" id="DVNC01000058">
    <property type="protein sequence ID" value="HIU54081.1"/>
    <property type="molecule type" value="Genomic_DNA"/>
</dbReference>
<organism evidence="2 3">
    <name type="scientific">Candidatus Scatocola faecipullorum</name>
    <dbReference type="NCBI Taxonomy" id="2840917"/>
    <lineage>
        <taxon>Bacteria</taxon>
        <taxon>Pseudomonadati</taxon>
        <taxon>Pseudomonadota</taxon>
        <taxon>Alphaproteobacteria</taxon>
        <taxon>Rhodospirillales</taxon>
        <taxon>Rhodospirillaceae</taxon>
        <taxon>Rhodospirillaceae incertae sedis</taxon>
        <taxon>Candidatus Scatocola</taxon>
    </lineage>
</organism>
<keyword evidence="1" id="KW-0732">Signal</keyword>
<reference evidence="2" key="2">
    <citation type="journal article" date="2021" name="PeerJ">
        <title>Extensive microbial diversity within the chicken gut microbiome revealed by metagenomics and culture.</title>
        <authorList>
            <person name="Gilroy R."/>
            <person name="Ravi A."/>
            <person name="Getino M."/>
            <person name="Pursley I."/>
            <person name="Horton D.L."/>
            <person name="Alikhan N.F."/>
            <person name="Baker D."/>
            <person name="Gharbi K."/>
            <person name="Hall N."/>
            <person name="Watson M."/>
            <person name="Adriaenssens E.M."/>
            <person name="Foster-Nyarko E."/>
            <person name="Jarju S."/>
            <person name="Secka A."/>
            <person name="Antonio M."/>
            <person name="Oren A."/>
            <person name="Chaudhuri R.R."/>
            <person name="La Ragione R."/>
            <person name="Hildebrand F."/>
            <person name="Pallen M.J."/>
        </authorList>
    </citation>
    <scope>NUCLEOTIDE SEQUENCE</scope>
    <source>
        <strain evidence="2">ChiW3-316</strain>
    </source>
</reference>
<reference evidence="2" key="1">
    <citation type="submission" date="2020-10" db="EMBL/GenBank/DDBJ databases">
        <authorList>
            <person name="Gilroy R."/>
        </authorList>
    </citation>
    <scope>NUCLEOTIDE SEQUENCE</scope>
    <source>
        <strain evidence="2">ChiW3-316</strain>
    </source>
</reference>
<feature type="signal peptide" evidence="1">
    <location>
        <begin position="1"/>
        <end position="24"/>
    </location>
</feature>
<dbReference type="Proteomes" id="UP000824107">
    <property type="component" value="Unassembled WGS sequence"/>
</dbReference>
<dbReference type="AlphaFoldDB" id="A0A9D1SBJ8"/>
<evidence type="ECO:0000313" key="3">
    <source>
        <dbReference type="Proteomes" id="UP000824107"/>
    </source>
</evidence>
<sequence>MKKMQMRLMSGVATVLFPLFSSHAQVCTPTPDCATMGYNKTEEQCVGLSVVRCPYDINKLFCTDGQTGGDVNVGDILYSDGSTSSLLISNKVPIGVVFYVTNSRKDILAVALQDGDRSVFESTSYGGTQYFAMNMAITAQTKIYEDENSAIEDMDGKTSVDEILKNASLGSNYLYERVKNYKTVGTNRANWFIPSAGQLKKLLDNMFAVNTTLGKISTAKIMSGNYISSTFGGCTYGVNKGSNAKYYYCNSDGGDYHSENPGCFWSGKSDAITTTLSKLCSKHGSSSYDYDSGSITGGFYFVIRDTVNYRPIINVGNIGAACEAKCSDSNAQRNKCSADYYQVESGDDGCGGVCYRCYKGKSYYTTSACTGCTQNERWGDWRMQYTTESCCDYKTGGSDCYTSTSETGAGDGSYDTCQDMCGRSSESSGSNGYCAEVTAK</sequence>
<comment type="caution">
    <text evidence="2">The sequence shown here is derived from an EMBL/GenBank/DDBJ whole genome shotgun (WGS) entry which is preliminary data.</text>
</comment>
<evidence type="ECO:0000313" key="2">
    <source>
        <dbReference type="EMBL" id="HIU54081.1"/>
    </source>
</evidence>
<feature type="chain" id="PRO_5038845971" evidence="1">
    <location>
        <begin position="25"/>
        <end position="440"/>
    </location>
</feature>
<protein>
    <submittedName>
        <fullName evidence="2">Uncharacterized protein</fullName>
    </submittedName>
</protein>
<accession>A0A9D1SBJ8</accession>